<dbReference type="STRING" id="559515.M4BNL7"/>
<proteinExistence type="predicted"/>
<dbReference type="HOGENOM" id="CLU_2431708_0_0_1"/>
<dbReference type="VEuPathDB" id="FungiDB:HpaG808005"/>
<protein>
    <submittedName>
        <fullName evidence="1">Uncharacterized protein</fullName>
    </submittedName>
</protein>
<sequence length="91" mass="10492">MAAVSQRRVYKFGASKRCDSATNSMRHQCEPRDLGTLWRLGQVYQHAGELNINLQKMKKGFIWPSVFVGHGERPTRERLWVVSNSPEVKAY</sequence>
<dbReference type="eggNOG" id="KOG2265">
    <property type="taxonomic scope" value="Eukaryota"/>
</dbReference>
<dbReference type="EnsemblProtists" id="HpaT808005">
    <property type="protein sequence ID" value="HpaP808005"/>
    <property type="gene ID" value="HpaG808005"/>
</dbReference>
<evidence type="ECO:0000313" key="1">
    <source>
        <dbReference type="EnsemblProtists" id="HpaP808005"/>
    </source>
</evidence>
<reference evidence="1" key="2">
    <citation type="submission" date="2015-06" db="UniProtKB">
        <authorList>
            <consortium name="EnsemblProtists"/>
        </authorList>
    </citation>
    <scope>IDENTIFICATION</scope>
    <source>
        <strain evidence="1">Emoy2</strain>
    </source>
</reference>
<accession>M4BNL7</accession>
<dbReference type="EMBL" id="JH598462">
    <property type="status" value="NOT_ANNOTATED_CDS"/>
    <property type="molecule type" value="Genomic_DNA"/>
</dbReference>
<reference evidence="2" key="1">
    <citation type="journal article" date="2010" name="Science">
        <title>Signatures of adaptation to obligate biotrophy in the Hyaloperonospora arabidopsidis genome.</title>
        <authorList>
            <person name="Baxter L."/>
            <person name="Tripathy S."/>
            <person name="Ishaque N."/>
            <person name="Boot N."/>
            <person name="Cabral A."/>
            <person name="Kemen E."/>
            <person name="Thines M."/>
            <person name="Ah-Fong A."/>
            <person name="Anderson R."/>
            <person name="Badejoko W."/>
            <person name="Bittner-Eddy P."/>
            <person name="Boore J.L."/>
            <person name="Chibucos M.C."/>
            <person name="Coates M."/>
            <person name="Dehal P."/>
            <person name="Delehaunty K."/>
            <person name="Dong S."/>
            <person name="Downton P."/>
            <person name="Dumas B."/>
            <person name="Fabro G."/>
            <person name="Fronick C."/>
            <person name="Fuerstenberg S.I."/>
            <person name="Fulton L."/>
            <person name="Gaulin E."/>
            <person name="Govers F."/>
            <person name="Hughes L."/>
            <person name="Humphray S."/>
            <person name="Jiang R.H."/>
            <person name="Judelson H."/>
            <person name="Kamoun S."/>
            <person name="Kyung K."/>
            <person name="Meijer H."/>
            <person name="Minx P."/>
            <person name="Morris P."/>
            <person name="Nelson J."/>
            <person name="Phuntumart V."/>
            <person name="Qutob D."/>
            <person name="Rehmany A."/>
            <person name="Rougon-Cardoso A."/>
            <person name="Ryden P."/>
            <person name="Torto-Alalibo T."/>
            <person name="Studholme D."/>
            <person name="Wang Y."/>
            <person name="Win J."/>
            <person name="Wood J."/>
            <person name="Clifton S.W."/>
            <person name="Rogers J."/>
            <person name="Van den Ackerveken G."/>
            <person name="Jones J.D."/>
            <person name="McDowell J.M."/>
            <person name="Beynon J."/>
            <person name="Tyler B.M."/>
        </authorList>
    </citation>
    <scope>NUCLEOTIDE SEQUENCE [LARGE SCALE GENOMIC DNA]</scope>
    <source>
        <strain evidence="2">Emoy2</strain>
    </source>
</reference>
<dbReference type="Proteomes" id="UP000011713">
    <property type="component" value="Unassembled WGS sequence"/>
</dbReference>
<name>M4BNL7_HYAAE</name>
<keyword evidence="2" id="KW-1185">Reference proteome</keyword>
<organism evidence="1 2">
    <name type="scientific">Hyaloperonospora arabidopsidis (strain Emoy2)</name>
    <name type="common">Downy mildew agent</name>
    <name type="synonym">Peronospora arabidopsidis</name>
    <dbReference type="NCBI Taxonomy" id="559515"/>
    <lineage>
        <taxon>Eukaryota</taxon>
        <taxon>Sar</taxon>
        <taxon>Stramenopiles</taxon>
        <taxon>Oomycota</taxon>
        <taxon>Peronosporomycetes</taxon>
        <taxon>Peronosporales</taxon>
        <taxon>Peronosporaceae</taxon>
        <taxon>Hyaloperonospora</taxon>
    </lineage>
</organism>
<dbReference type="InParanoid" id="M4BNL7"/>
<evidence type="ECO:0000313" key="2">
    <source>
        <dbReference type="Proteomes" id="UP000011713"/>
    </source>
</evidence>
<dbReference type="AlphaFoldDB" id="M4BNL7"/>